<proteinExistence type="predicted"/>
<dbReference type="EMBL" id="FNIZ01000006">
    <property type="protein sequence ID" value="SDO57087.1"/>
    <property type="molecule type" value="Genomic_DNA"/>
</dbReference>
<dbReference type="Gene3D" id="3.60.15.10">
    <property type="entry name" value="Ribonuclease Z/Hydroxyacylglutathione hydrolase-like"/>
    <property type="match status" value="1"/>
</dbReference>
<dbReference type="PANTHER" id="PTHR30619:SF7">
    <property type="entry name" value="BETA-LACTAMASE DOMAIN PROTEIN"/>
    <property type="match status" value="1"/>
</dbReference>
<dbReference type="PANTHER" id="PTHR30619">
    <property type="entry name" value="DNA INTERNALIZATION/COMPETENCE PROTEIN COMEC/REC2"/>
    <property type="match status" value="1"/>
</dbReference>
<accession>A0A1H0KM83</accession>
<keyword evidence="5" id="KW-1185">Reference proteome</keyword>
<dbReference type="PROSITE" id="PS51272">
    <property type="entry name" value="SLH"/>
    <property type="match status" value="3"/>
</dbReference>
<dbReference type="Pfam" id="PF00753">
    <property type="entry name" value="Lactamase_B"/>
    <property type="match status" value="1"/>
</dbReference>
<dbReference type="CDD" id="cd07731">
    <property type="entry name" value="ComA-like_MBL-fold"/>
    <property type="match status" value="1"/>
</dbReference>
<evidence type="ECO:0000313" key="5">
    <source>
        <dbReference type="Proteomes" id="UP000198860"/>
    </source>
</evidence>
<evidence type="ECO:0000313" key="4">
    <source>
        <dbReference type="EMBL" id="SDO57087.1"/>
    </source>
</evidence>
<dbReference type="InterPro" id="IPR001279">
    <property type="entry name" value="Metallo-B-lactamas"/>
</dbReference>
<dbReference type="InterPro" id="IPR052159">
    <property type="entry name" value="Competence_DNA_uptake"/>
</dbReference>
<dbReference type="SUPFAM" id="SSF56281">
    <property type="entry name" value="Metallo-hydrolase/oxidoreductase"/>
    <property type="match status" value="1"/>
</dbReference>
<sequence>MRFLTTWIIMLTLLLTGQWNMVSAEETFHDLDQTPWAKEEILYLNDEGIINGYGNGLFGPRDPITRQQAAMMLVNDLYPNETPQSHPDFSDLDKDSIYYEAIAIAEEKGLVSGYPDGTFRGSAPITRAEASYMIDQAYDVEGTDHTATFNDLEYHWAKESIEELASLQIINGYRDGSFQPQKSIIRAEFSVILAFTINEDLRPDPEMKAHFIDVGQGDSTLIETPSGKTILIDGGRKSAGEEVVDYLSKAGIDTIDLLVATHPDADHIGGLIDVMENIKVNKVLDSGKTHTTDTYFEYLDLIERKDIPLEIAEEGTTLDFSQLDIKVLNSENTSSDNNESSIVLKASYDEIDFLLTGDATVENEQTMSRLYDVEAEILKVGHHGAETSTSDEFVHYVDPEVGILSYGDNHYGHPESEVTNRLWDHGTDLYSTCDTGDITITTNGTTYDVHGSSFDGSDECTTEDNDNDSGSGGGNGSDDGEVSYPINVNTAGFELLQEITGVGPTIAQNIIDYRNANGPFETYSELLNVSYIGEVTLEEMRPEITLG</sequence>
<gene>
    <name evidence="4" type="ORF">SAMN05421677_10664</name>
</gene>
<feature type="domain" description="SLH" evidence="3">
    <location>
        <begin position="149"/>
        <end position="207"/>
    </location>
</feature>
<feature type="region of interest" description="Disordered" evidence="2">
    <location>
        <begin position="454"/>
        <end position="483"/>
    </location>
</feature>
<feature type="domain" description="SLH" evidence="3">
    <location>
        <begin position="85"/>
        <end position="148"/>
    </location>
</feature>
<dbReference type="Proteomes" id="UP000198860">
    <property type="component" value="Unassembled WGS sequence"/>
</dbReference>
<dbReference type="InterPro" id="IPR001119">
    <property type="entry name" value="SLH_dom"/>
</dbReference>
<dbReference type="AlphaFoldDB" id="A0A1H0KM83"/>
<dbReference type="NCBIfam" id="TIGR00426">
    <property type="entry name" value="competence protein ComEA helix-hairpin-helix repeat region"/>
    <property type="match status" value="1"/>
</dbReference>
<evidence type="ECO:0000256" key="2">
    <source>
        <dbReference type="SAM" id="MobiDB-lite"/>
    </source>
</evidence>
<name>A0A1H0KM83_HALAD</name>
<evidence type="ECO:0000256" key="1">
    <source>
        <dbReference type="ARBA" id="ARBA00022729"/>
    </source>
</evidence>
<dbReference type="Pfam" id="PF00395">
    <property type="entry name" value="SLH"/>
    <property type="match status" value="3"/>
</dbReference>
<dbReference type="STRING" id="240303.SAMN05421677_10664"/>
<keyword evidence="1" id="KW-0732">Signal</keyword>
<feature type="domain" description="SLH" evidence="3">
    <location>
        <begin position="24"/>
        <end position="84"/>
    </location>
</feature>
<reference evidence="5" key="1">
    <citation type="submission" date="2016-10" db="EMBL/GenBank/DDBJ databases">
        <authorList>
            <person name="Varghese N."/>
            <person name="Submissions S."/>
        </authorList>
    </citation>
    <scope>NUCLEOTIDE SEQUENCE [LARGE SCALE GENOMIC DNA]</scope>
    <source>
        <strain evidence="5">CGMCC 1.3703</strain>
    </source>
</reference>
<dbReference type="InterPro" id="IPR010994">
    <property type="entry name" value="RuvA_2-like"/>
</dbReference>
<dbReference type="SUPFAM" id="SSF47781">
    <property type="entry name" value="RuvA domain 2-like"/>
    <property type="match status" value="1"/>
</dbReference>
<feature type="compositionally biased region" description="Acidic residues" evidence="2">
    <location>
        <begin position="456"/>
        <end position="467"/>
    </location>
</feature>
<dbReference type="Gene3D" id="1.10.150.320">
    <property type="entry name" value="Photosystem II 12 kDa extrinsic protein"/>
    <property type="match status" value="1"/>
</dbReference>
<organism evidence="4 5">
    <name type="scientific">Halobacillus aidingensis</name>
    <dbReference type="NCBI Taxonomy" id="240303"/>
    <lineage>
        <taxon>Bacteria</taxon>
        <taxon>Bacillati</taxon>
        <taxon>Bacillota</taxon>
        <taxon>Bacilli</taxon>
        <taxon>Bacillales</taxon>
        <taxon>Bacillaceae</taxon>
        <taxon>Halobacillus</taxon>
    </lineage>
</organism>
<evidence type="ECO:0000259" key="3">
    <source>
        <dbReference type="PROSITE" id="PS51272"/>
    </source>
</evidence>
<dbReference type="InterPro" id="IPR036866">
    <property type="entry name" value="RibonucZ/Hydroxyglut_hydro"/>
</dbReference>
<dbReference type="SMART" id="SM00849">
    <property type="entry name" value="Lactamase_B"/>
    <property type="match status" value="1"/>
</dbReference>
<dbReference type="OrthoDB" id="9761531at2"/>
<dbReference type="InterPro" id="IPR035681">
    <property type="entry name" value="ComA-like_MBL"/>
</dbReference>
<protein>
    <submittedName>
        <fullName evidence="4">Competence protein ComEA helix-hairpin-helix repeat region</fullName>
    </submittedName>
</protein>
<dbReference type="Pfam" id="PF12836">
    <property type="entry name" value="HHH_3"/>
    <property type="match status" value="1"/>
</dbReference>
<dbReference type="InterPro" id="IPR004509">
    <property type="entry name" value="Competence_ComEA_HhH"/>
</dbReference>
<dbReference type="RefSeq" id="WP_089651950.1">
    <property type="nucleotide sequence ID" value="NZ_FNIZ01000006.1"/>
</dbReference>